<evidence type="ECO:0000256" key="1">
    <source>
        <dbReference type="ARBA" id="ARBA00022857"/>
    </source>
</evidence>
<name>A0A2T0VFS2_9MICO</name>
<dbReference type="Proteomes" id="UP000237983">
    <property type="component" value="Unassembled WGS sequence"/>
</dbReference>
<organism evidence="3 4">
    <name type="scientific">Glaciihabitans tibetensis</name>
    <dbReference type="NCBI Taxonomy" id="1266600"/>
    <lineage>
        <taxon>Bacteria</taxon>
        <taxon>Bacillati</taxon>
        <taxon>Actinomycetota</taxon>
        <taxon>Actinomycetes</taxon>
        <taxon>Micrococcales</taxon>
        <taxon>Microbacteriaceae</taxon>
        <taxon>Glaciihabitans</taxon>
    </lineage>
</organism>
<comment type="caution">
    <text evidence="3">The sequence shown here is derived from an EMBL/GenBank/DDBJ whole genome shotgun (WGS) entry which is preliminary data.</text>
</comment>
<dbReference type="PANTHER" id="PTHR44154:SF1">
    <property type="entry name" value="QUINONE OXIDOREDUCTASE"/>
    <property type="match status" value="1"/>
</dbReference>
<dbReference type="Pfam" id="PF08240">
    <property type="entry name" value="ADH_N"/>
    <property type="match status" value="1"/>
</dbReference>
<keyword evidence="1" id="KW-0521">NADP</keyword>
<dbReference type="Gene3D" id="3.40.50.720">
    <property type="entry name" value="NAD(P)-binding Rossmann-like Domain"/>
    <property type="match status" value="1"/>
</dbReference>
<dbReference type="GO" id="GO:0016491">
    <property type="term" value="F:oxidoreductase activity"/>
    <property type="evidence" value="ECO:0007669"/>
    <property type="project" value="InterPro"/>
</dbReference>
<dbReference type="CDD" id="cd05289">
    <property type="entry name" value="MDR_like_2"/>
    <property type="match status" value="1"/>
</dbReference>
<protein>
    <submittedName>
        <fullName evidence="3">NADPH:quinone reductase-like Zn-dependent oxidoreductase</fullName>
    </submittedName>
</protein>
<evidence type="ECO:0000259" key="2">
    <source>
        <dbReference type="SMART" id="SM00829"/>
    </source>
</evidence>
<dbReference type="SMART" id="SM00829">
    <property type="entry name" value="PKS_ER"/>
    <property type="match status" value="1"/>
</dbReference>
<dbReference type="EMBL" id="PVTL01000003">
    <property type="protein sequence ID" value="PRY69012.1"/>
    <property type="molecule type" value="Genomic_DNA"/>
</dbReference>
<dbReference type="InterPro" id="IPR020843">
    <property type="entry name" value="ER"/>
</dbReference>
<dbReference type="PANTHER" id="PTHR44154">
    <property type="entry name" value="QUINONE OXIDOREDUCTASE"/>
    <property type="match status" value="1"/>
</dbReference>
<reference evidence="3 4" key="1">
    <citation type="submission" date="2018-03" db="EMBL/GenBank/DDBJ databases">
        <title>Genomic Encyclopedia of Type Strains, Phase III (KMG-III): the genomes of soil and plant-associated and newly described type strains.</title>
        <authorList>
            <person name="Whitman W."/>
        </authorList>
    </citation>
    <scope>NUCLEOTIDE SEQUENCE [LARGE SCALE GENOMIC DNA]</scope>
    <source>
        <strain evidence="3 4">CGMCC 1.12484</strain>
    </source>
</reference>
<dbReference type="InterPro" id="IPR011032">
    <property type="entry name" value="GroES-like_sf"/>
</dbReference>
<evidence type="ECO:0000313" key="3">
    <source>
        <dbReference type="EMBL" id="PRY69012.1"/>
    </source>
</evidence>
<feature type="domain" description="Enoyl reductase (ER)" evidence="2">
    <location>
        <begin position="11"/>
        <end position="302"/>
    </location>
</feature>
<proteinExistence type="predicted"/>
<dbReference type="SUPFAM" id="SSF50129">
    <property type="entry name" value="GroES-like"/>
    <property type="match status" value="1"/>
</dbReference>
<keyword evidence="4" id="KW-1185">Reference proteome</keyword>
<dbReference type="SUPFAM" id="SSF51735">
    <property type="entry name" value="NAD(P)-binding Rossmann-fold domains"/>
    <property type="match status" value="1"/>
</dbReference>
<evidence type="ECO:0000313" key="4">
    <source>
        <dbReference type="Proteomes" id="UP000237983"/>
    </source>
</evidence>
<dbReference type="OrthoDB" id="3727682at2"/>
<dbReference type="Pfam" id="PF13602">
    <property type="entry name" value="ADH_zinc_N_2"/>
    <property type="match status" value="1"/>
</dbReference>
<accession>A0A2T0VFS2</accession>
<dbReference type="AlphaFoldDB" id="A0A2T0VFS2"/>
<dbReference type="InterPro" id="IPR013154">
    <property type="entry name" value="ADH-like_N"/>
</dbReference>
<dbReference type="InterPro" id="IPR036291">
    <property type="entry name" value="NAD(P)-bd_dom_sf"/>
</dbReference>
<sequence length="306" mass="31418">MPSEILFSTFGGPEVLEWTAGAEVPEPLPSQVVIVVAAAAVNALDATRRAGELEGILTTFLPSVIGREAAGVVIARGSAVTDVEVGDEVLGFTDTGAYAQFAALSTYVRKPDSLSWAVAASLPVASQTANRVLNQLELRAGETLVIAGGAGAIGAMAGQLALIRGAKVVATVNPADLLYMRSLGITAVRYGHGFGRRVRSVSPNGIDAALDTSGARILPELVQLTGDPARVVALSDRSAEFFGVQLSQSDPATRSKTRLRGVADLAAAGALSVRIARTYPLSQAAAAHRELAGGGVRGRLVLVNGV</sequence>
<dbReference type="RefSeq" id="WP_106211244.1">
    <property type="nucleotide sequence ID" value="NZ_PVTL01000003.1"/>
</dbReference>
<gene>
    <name evidence="3" type="ORF">B0I08_103218</name>
</gene>
<dbReference type="Gene3D" id="3.90.180.10">
    <property type="entry name" value="Medium-chain alcohol dehydrogenases, catalytic domain"/>
    <property type="match status" value="1"/>
</dbReference>
<dbReference type="InterPro" id="IPR051603">
    <property type="entry name" value="Zinc-ADH_QOR/CCCR"/>
</dbReference>